<dbReference type="EMBL" id="JBBMRA010000005">
    <property type="protein sequence ID" value="MEM5536329.1"/>
    <property type="molecule type" value="Genomic_DNA"/>
</dbReference>
<reference evidence="3 4" key="1">
    <citation type="submission" date="2024-03" db="EMBL/GenBank/DDBJ databases">
        <title>Community enrichment and isolation of bacterial strains for fucoidan degradation.</title>
        <authorList>
            <person name="Sichert A."/>
        </authorList>
    </citation>
    <scope>NUCLEOTIDE SEQUENCE [LARGE SCALE GENOMIC DNA]</scope>
    <source>
        <strain evidence="3 4">AS76</strain>
    </source>
</reference>
<accession>A0ABU9TSV7</accession>
<organism evidence="3 4">
    <name type="scientific">Neptuniibacter pectenicola</name>
    <dbReference type="NCBI Taxonomy" id="1806669"/>
    <lineage>
        <taxon>Bacteria</taxon>
        <taxon>Pseudomonadati</taxon>
        <taxon>Pseudomonadota</taxon>
        <taxon>Gammaproteobacteria</taxon>
        <taxon>Oceanospirillales</taxon>
        <taxon>Oceanospirillaceae</taxon>
        <taxon>Neptuniibacter</taxon>
    </lineage>
</organism>
<comment type="caution">
    <text evidence="3">The sequence shown here is derived from an EMBL/GenBank/DDBJ whole genome shotgun (WGS) entry which is preliminary data.</text>
</comment>
<dbReference type="SUPFAM" id="SSF53335">
    <property type="entry name" value="S-adenosyl-L-methionine-dependent methyltransferases"/>
    <property type="match status" value="1"/>
</dbReference>
<gene>
    <name evidence="3" type="ORF">WNY58_07975</name>
</gene>
<evidence type="ECO:0000256" key="1">
    <source>
        <dbReference type="ARBA" id="ARBA00022679"/>
    </source>
</evidence>
<dbReference type="GO" id="GO:0032259">
    <property type="term" value="P:methylation"/>
    <property type="evidence" value="ECO:0007669"/>
    <property type="project" value="UniProtKB-KW"/>
</dbReference>
<keyword evidence="4" id="KW-1185">Reference proteome</keyword>
<keyword evidence="3" id="KW-0489">Methyltransferase</keyword>
<dbReference type="InterPro" id="IPR013216">
    <property type="entry name" value="Methyltransf_11"/>
</dbReference>
<evidence type="ECO:0000313" key="3">
    <source>
        <dbReference type="EMBL" id="MEM5536329.1"/>
    </source>
</evidence>
<sequence>MSDELRVAEHYHHGDLLHAIESAFRQSGKALSDMRIEDLADIDEFHIGGRQATDQVLGQRMLSEQDHLLDIGCGLGGACRYMADRYRCRVTGIDLTQTYIDTGNTLCSWVNLAQQVELVAGSALAMPFEAARFSGAYMLHVGMNIEDKAQLCAEVHRVLTPGASFTLYDVMQEKPGALLYPVPWATDASTSFVSSREDYIKHLEHAGFEISFVKNHAHFAMDYFQSEKKRVKAMGGRGLLGLHTLMQEEHPVKVRNMMQGLQHGFIAPVEINAIKVK</sequence>
<keyword evidence="1" id="KW-0808">Transferase</keyword>
<dbReference type="GO" id="GO:0008168">
    <property type="term" value="F:methyltransferase activity"/>
    <property type="evidence" value="ECO:0007669"/>
    <property type="project" value="UniProtKB-KW"/>
</dbReference>
<dbReference type="Proteomes" id="UP001449225">
    <property type="component" value="Unassembled WGS sequence"/>
</dbReference>
<evidence type="ECO:0000313" key="4">
    <source>
        <dbReference type="Proteomes" id="UP001449225"/>
    </source>
</evidence>
<dbReference type="RefSeq" id="WP_342854247.1">
    <property type="nucleotide sequence ID" value="NZ_JBBMRA010000005.1"/>
</dbReference>
<dbReference type="InterPro" id="IPR050447">
    <property type="entry name" value="Erg6_SMT_methyltransf"/>
</dbReference>
<proteinExistence type="predicted"/>
<dbReference type="PANTHER" id="PTHR44068">
    <property type="entry name" value="ZGC:194242"/>
    <property type="match status" value="1"/>
</dbReference>
<dbReference type="Gene3D" id="3.40.50.150">
    <property type="entry name" value="Vaccinia Virus protein VP39"/>
    <property type="match status" value="1"/>
</dbReference>
<protein>
    <submittedName>
        <fullName evidence="3">Methyltransferase domain-containing protein</fullName>
    </submittedName>
</protein>
<name>A0ABU9TSV7_9GAMM</name>
<dbReference type="PANTHER" id="PTHR44068:SF11">
    <property type="entry name" value="GERANYL DIPHOSPHATE 2-C-METHYLTRANSFERASE"/>
    <property type="match status" value="1"/>
</dbReference>
<dbReference type="InterPro" id="IPR029063">
    <property type="entry name" value="SAM-dependent_MTases_sf"/>
</dbReference>
<dbReference type="CDD" id="cd02440">
    <property type="entry name" value="AdoMet_MTases"/>
    <property type="match status" value="1"/>
</dbReference>
<evidence type="ECO:0000259" key="2">
    <source>
        <dbReference type="Pfam" id="PF08241"/>
    </source>
</evidence>
<dbReference type="Pfam" id="PF08241">
    <property type="entry name" value="Methyltransf_11"/>
    <property type="match status" value="1"/>
</dbReference>
<feature type="domain" description="Methyltransferase type 11" evidence="2">
    <location>
        <begin position="69"/>
        <end position="165"/>
    </location>
</feature>